<feature type="domain" description="LITAF" evidence="10">
    <location>
        <begin position="49"/>
        <end position="131"/>
    </location>
</feature>
<evidence type="ECO:0000256" key="8">
    <source>
        <dbReference type="SAM" id="MobiDB-lite"/>
    </source>
</evidence>
<evidence type="ECO:0000256" key="5">
    <source>
        <dbReference type="ARBA" id="ARBA00022723"/>
    </source>
</evidence>
<dbReference type="OrthoDB" id="5599753at2759"/>
<evidence type="ECO:0000256" key="4">
    <source>
        <dbReference type="ARBA" id="ARBA00005975"/>
    </source>
</evidence>
<dbReference type="SMART" id="SM00714">
    <property type="entry name" value="LITAF"/>
    <property type="match status" value="1"/>
</dbReference>
<keyword evidence="9" id="KW-1133">Transmembrane helix</keyword>
<dbReference type="Proteomes" id="UP000183832">
    <property type="component" value="Unassembled WGS sequence"/>
</dbReference>
<keyword evidence="12" id="KW-1185">Reference proteome</keyword>
<keyword evidence="7 9" id="KW-0472">Membrane</keyword>
<feature type="compositionally biased region" description="Polar residues" evidence="8">
    <location>
        <begin position="1"/>
        <end position="14"/>
    </location>
</feature>
<feature type="region of interest" description="Disordered" evidence="8">
    <location>
        <begin position="1"/>
        <end position="40"/>
    </location>
</feature>
<dbReference type="InterPro" id="IPR006629">
    <property type="entry name" value="LITAF"/>
</dbReference>
<evidence type="ECO:0000256" key="2">
    <source>
        <dbReference type="ARBA" id="ARBA00004481"/>
    </source>
</evidence>
<dbReference type="PANTHER" id="PTHR23292:SF14">
    <property type="entry name" value="FI16615P1-RELATED"/>
    <property type="match status" value="1"/>
</dbReference>
<dbReference type="EMBL" id="CVRI01000055">
    <property type="protein sequence ID" value="CRL01125.1"/>
    <property type="molecule type" value="Genomic_DNA"/>
</dbReference>
<feature type="transmembrane region" description="Helical" evidence="9">
    <location>
        <begin position="89"/>
        <end position="109"/>
    </location>
</feature>
<evidence type="ECO:0000256" key="1">
    <source>
        <dbReference type="ARBA" id="ARBA00004414"/>
    </source>
</evidence>
<organism evidence="11 12">
    <name type="scientific">Clunio marinus</name>
    <dbReference type="NCBI Taxonomy" id="568069"/>
    <lineage>
        <taxon>Eukaryota</taxon>
        <taxon>Metazoa</taxon>
        <taxon>Ecdysozoa</taxon>
        <taxon>Arthropoda</taxon>
        <taxon>Hexapoda</taxon>
        <taxon>Insecta</taxon>
        <taxon>Pterygota</taxon>
        <taxon>Neoptera</taxon>
        <taxon>Endopterygota</taxon>
        <taxon>Diptera</taxon>
        <taxon>Nematocera</taxon>
        <taxon>Chironomoidea</taxon>
        <taxon>Chironomidae</taxon>
        <taxon>Clunio</taxon>
    </lineage>
</organism>
<dbReference type="GO" id="GO:0005765">
    <property type="term" value="C:lysosomal membrane"/>
    <property type="evidence" value="ECO:0007669"/>
    <property type="project" value="UniProtKB-SubCell"/>
</dbReference>
<dbReference type="Pfam" id="PF10601">
    <property type="entry name" value="zf-LITAF-like"/>
    <property type="match status" value="1"/>
</dbReference>
<accession>A0A1J1ILK7</accession>
<comment type="subcellular location">
    <subcellularLocation>
        <location evidence="2">Endosome membrane</location>
        <topology evidence="2">Peripheral membrane protein</topology>
    </subcellularLocation>
    <subcellularLocation>
        <location evidence="1">Late endosome membrane</location>
    </subcellularLocation>
    <subcellularLocation>
        <location evidence="3">Lysosome membrane</location>
        <topology evidence="3">Peripheral membrane protein</topology>
        <orientation evidence="3">Cytoplasmic side</orientation>
    </subcellularLocation>
</comment>
<dbReference type="AlphaFoldDB" id="A0A1J1ILK7"/>
<dbReference type="GO" id="GO:0008270">
    <property type="term" value="F:zinc ion binding"/>
    <property type="evidence" value="ECO:0007669"/>
    <property type="project" value="TreeGrafter"/>
</dbReference>
<name>A0A1J1ILK7_9DIPT</name>
<keyword evidence="6" id="KW-0862">Zinc</keyword>
<evidence type="ECO:0000256" key="9">
    <source>
        <dbReference type="SAM" id="Phobius"/>
    </source>
</evidence>
<sequence>MDQKQIPQDQTSHIGFQPPPAYDQHQFQPQQPYQHQSIPQHSIPVQNQPQVVTVITGDYFGPNPKSITCSSCRQNVVTRVDFESSTKTHLVAAVICLVFWPCVCVPYLTDSCKNANHYCPHCGAYLGSYRG</sequence>
<proteinExistence type="inferred from homology"/>
<protein>
    <submittedName>
        <fullName evidence="11">CLUMA_CG014488, isoform A</fullName>
    </submittedName>
</protein>
<evidence type="ECO:0000313" key="12">
    <source>
        <dbReference type="Proteomes" id="UP000183832"/>
    </source>
</evidence>
<evidence type="ECO:0000256" key="7">
    <source>
        <dbReference type="ARBA" id="ARBA00023136"/>
    </source>
</evidence>
<evidence type="ECO:0000256" key="6">
    <source>
        <dbReference type="ARBA" id="ARBA00022833"/>
    </source>
</evidence>
<dbReference type="GO" id="GO:0031902">
    <property type="term" value="C:late endosome membrane"/>
    <property type="evidence" value="ECO:0007669"/>
    <property type="project" value="UniProtKB-SubCell"/>
</dbReference>
<keyword evidence="9" id="KW-0812">Transmembrane</keyword>
<dbReference type="PANTHER" id="PTHR23292">
    <property type="entry name" value="LIPOPOLYSACCHARIDE-INDUCED TUMOR NECROSIS FACTOR-ALPHA FACTOR"/>
    <property type="match status" value="1"/>
</dbReference>
<evidence type="ECO:0000256" key="3">
    <source>
        <dbReference type="ARBA" id="ARBA00004630"/>
    </source>
</evidence>
<dbReference type="InterPro" id="IPR037519">
    <property type="entry name" value="LITAF_fam"/>
</dbReference>
<dbReference type="PROSITE" id="PS51837">
    <property type="entry name" value="LITAF"/>
    <property type="match status" value="1"/>
</dbReference>
<evidence type="ECO:0000313" key="11">
    <source>
        <dbReference type="EMBL" id="CRL01125.1"/>
    </source>
</evidence>
<evidence type="ECO:0000259" key="10">
    <source>
        <dbReference type="PROSITE" id="PS51837"/>
    </source>
</evidence>
<gene>
    <name evidence="11" type="ORF">CLUMA_CG014488</name>
</gene>
<keyword evidence="5" id="KW-0479">Metal-binding</keyword>
<feature type="compositionally biased region" description="Low complexity" evidence="8">
    <location>
        <begin position="24"/>
        <end position="40"/>
    </location>
</feature>
<reference evidence="11 12" key="1">
    <citation type="submission" date="2015-04" db="EMBL/GenBank/DDBJ databases">
        <authorList>
            <person name="Syromyatnikov M.Y."/>
            <person name="Popov V.N."/>
        </authorList>
    </citation>
    <scope>NUCLEOTIDE SEQUENCE [LARGE SCALE GENOMIC DNA]</scope>
</reference>
<comment type="similarity">
    <text evidence="4">Belongs to the CDIP1/LITAF family.</text>
</comment>
<dbReference type="STRING" id="568069.A0A1J1ILK7"/>